<evidence type="ECO:0000256" key="1">
    <source>
        <dbReference type="SAM" id="MobiDB-lite"/>
    </source>
</evidence>
<protein>
    <submittedName>
        <fullName evidence="2">Uncharacterized protein</fullName>
    </submittedName>
</protein>
<reference evidence="2 3" key="1">
    <citation type="journal article" date="2015" name="Parasitol. Res.">
        <title>Viruses in close associations with free-living amoebae.</title>
        <authorList>
            <person name="Scheid P."/>
        </authorList>
    </citation>
    <scope>NUCLEOTIDE SEQUENCE [LARGE SCALE GENOMIC DNA]</scope>
    <source>
        <strain evidence="2">KlaHel</strain>
    </source>
</reference>
<evidence type="ECO:0000313" key="2">
    <source>
        <dbReference type="EMBL" id="AJF97191.1"/>
    </source>
</evidence>
<organism evidence="2 3">
    <name type="scientific">Pandoravirus inopinatum</name>
    <dbReference type="NCBI Taxonomy" id="1605721"/>
    <lineage>
        <taxon>Viruses</taxon>
        <taxon>Pandoravirus</taxon>
    </lineage>
</organism>
<dbReference type="Proteomes" id="UP000202511">
    <property type="component" value="Segment"/>
</dbReference>
<dbReference type="KEGG" id="vg:23462108"/>
<proteinExistence type="predicted"/>
<evidence type="ECO:0000313" key="3">
    <source>
        <dbReference type="Proteomes" id="UP000202511"/>
    </source>
</evidence>
<accession>A0A0B5J8T9</accession>
<feature type="compositionally biased region" description="Polar residues" evidence="1">
    <location>
        <begin position="102"/>
        <end position="115"/>
    </location>
</feature>
<feature type="region of interest" description="Disordered" evidence="1">
    <location>
        <begin position="65"/>
        <end position="115"/>
    </location>
</feature>
<dbReference type="GeneID" id="23462108"/>
<feature type="compositionally biased region" description="Gly residues" evidence="1">
    <location>
        <begin position="66"/>
        <end position="80"/>
    </location>
</feature>
<name>A0A0B5J8T9_9VIRU</name>
<dbReference type="RefSeq" id="YP_009119426.1">
    <property type="nucleotide sequence ID" value="NC_026440.1"/>
</dbReference>
<feature type="compositionally biased region" description="Low complexity" evidence="1">
    <location>
        <begin position="81"/>
        <end position="97"/>
    </location>
</feature>
<sequence length="206" mass="20729">MAVIEMRCNGVPAGALASVVCDVDMRVPRASSTTTMVVAVDTLVGHANGDEGAVVVGADTMARSGSGVGGDGNNGGGDGMNGSNAVGDGAVSGSAADPNENVAGNSGSDAATSTSVGQSACCVPSAWCGKRASARRASSVACLFVHCLRVSLGMFRSCVATRSSDRRRRVGCQCLFFALIKKDLGAFLCGPPTHDWSHTLNACRAL</sequence>
<dbReference type="EMBL" id="KP136319">
    <property type="protein sequence ID" value="AJF97191.1"/>
    <property type="molecule type" value="Genomic_DNA"/>
</dbReference>